<keyword evidence="7 19" id="KW-0963">Cytoplasm</keyword>
<dbReference type="PROSITE" id="PS51387">
    <property type="entry name" value="FAD_PCMH"/>
    <property type="match status" value="1"/>
</dbReference>
<dbReference type="InterPro" id="IPR016169">
    <property type="entry name" value="FAD-bd_PCMH_sub2"/>
</dbReference>
<comment type="catalytic activity">
    <reaction evidence="18 19">
        <text>UDP-N-acetyl-alpha-D-muramate + NADP(+) = UDP-N-acetyl-3-O-(1-carboxyvinyl)-alpha-D-glucosamine + NADPH + H(+)</text>
        <dbReference type="Rhea" id="RHEA:12248"/>
        <dbReference type="ChEBI" id="CHEBI:15378"/>
        <dbReference type="ChEBI" id="CHEBI:57783"/>
        <dbReference type="ChEBI" id="CHEBI:58349"/>
        <dbReference type="ChEBI" id="CHEBI:68483"/>
        <dbReference type="ChEBI" id="CHEBI:70757"/>
        <dbReference type="EC" id="1.3.1.98"/>
    </reaction>
</comment>
<dbReference type="InterPro" id="IPR016166">
    <property type="entry name" value="FAD-bd_PCMH"/>
</dbReference>
<dbReference type="Gene3D" id="3.30.43.10">
    <property type="entry name" value="Uridine Diphospho-n-acetylenolpyruvylglucosamine Reductase, domain 2"/>
    <property type="match status" value="1"/>
</dbReference>
<dbReference type="InterPro" id="IPR011601">
    <property type="entry name" value="MurB_C"/>
</dbReference>
<evidence type="ECO:0000256" key="14">
    <source>
        <dbReference type="ARBA" id="ARBA00023002"/>
    </source>
</evidence>
<evidence type="ECO:0000313" key="22">
    <source>
        <dbReference type="Proteomes" id="UP001597373"/>
    </source>
</evidence>
<dbReference type="Proteomes" id="UP001597373">
    <property type="component" value="Unassembled WGS sequence"/>
</dbReference>
<keyword evidence="10 19" id="KW-0274">FAD</keyword>
<feature type="active site" evidence="19">
    <location>
        <position position="300"/>
    </location>
</feature>
<dbReference type="GO" id="GO:0008762">
    <property type="term" value="F:UDP-N-acetylmuramate dehydrogenase activity"/>
    <property type="evidence" value="ECO:0007669"/>
    <property type="project" value="UniProtKB-EC"/>
</dbReference>
<comment type="subcellular location">
    <subcellularLocation>
        <location evidence="3 19">Cytoplasm</location>
    </subcellularLocation>
</comment>
<comment type="function">
    <text evidence="2 19">Cell wall formation.</text>
</comment>
<evidence type="ECO:0000256" key="9">
    <source>
        <dbReference type="ARBA" id="ARBA00022630"/>
    </source>
</evidence>
<comment type="pathway">
    <text evidence="4 19">Cell wall biogenesis; peptidoglycan biosynthesis.</text>
</comment>
<dbReference type="InterPro" id="IPR036635">
    <property type="entry name" value="MurB_C_sf"/>
</dbReference>
<dbReference type="InterPro" id="IPR016167">
    <property type="entry name" value="FAD-bd_PCMH_sub1"/>
</dbReference>
<feature type="active site" evidence="19">
    <location>
        <position position="181"/>
    </location>
</feature>
<keyword evidence="8 19" id="KW-0132">Cell division</keyword>
<keyword evidence="14 19" id="KW-0560">Oxidoreductase</keyword>
<keyword evidence="11 19" id="KW-0521">NADP</keyword>
<dbReference type="SUPFAM" id="SSF56194">
    <property type="entry name" value="Uridine diphospho-N-Acetylenolpyruvylglucosamine reductase, MurB, C-terminal domain"/>
    <property type="match status" value="1"/>
</dbReference>
<dbReference type="NCBIfam" id="NF010480">
    <property type="entry name" value="PRK13905.1"/>
    <property type="match status" value="1"/>
</dbReference>
<evidence type="ECO:0000256" key="4">
    <source>
        <dbReference type="ARBA" id="ARBA00004752"/>
    </source>
</evidence>
<proteinExistence type="inferred from homology"/>
<keyword evidence="16 19" id="KW-0961">Cell wall biogenesis/degradation</keyword>
<dbReference type="NCBIfam" id="TIGR00179">
    <property type="entry name" value="murB"/>
    <property type="match status" value="1"/>
</dbReference>
<accession>A0ABW5DK66</accession>
<keyword evidence="9 19" id="KW-0285">Flavoprotein</keyword>
<comment type="similarity">
    <text evidence="19">Belongs to the MurB family.</text>
</comment>
<evidence type="ECO:0000256" key="12">
    <source>
        <dbReference type="ARBA" id="ARBA00022960"/>
    </source>
</evidence>
<evidence type="ECO:0000256" key="11">
    <source>
        <dbReference type="ARBA" id="ARBA00022857"/>
    </source>
</evidence>
<evidence type="ECO:0000256" key="7">
    <source>
        <dbReference type="ARBA" id="ARBA00022490"/>
    </source>
</evidence>
<protein>
    <recommendedName>
        <fullName evidence="6 19">UDP-N-acetylenolpyruvoylglucosamine reductase</fullName>
        <ecNumber evidence="5 19">1.3.1.98</ecNumber>
    </recommendedName>
    <alternativeName>
        <fullName evidence="17 19">UDP-N-acetylmuramate dehydrogenase</fullName>
    </alternativeName>
</protein>
<name>A0ABW5DK66_9HYPH</name>
<evidence type="ECO:0000256" key="19">
    <source>
        <dbReference type="HAMAP-Rule" id="MF_00037"/>
    </source>
</evidence>
<dbReference type="InterPro" id="IPR006094">
    <property type="entry name" value="Oxid_FAD_bind_N"/>
</dbReference>
<evidence type="ECO:0000256" key="6">
    <source>
        <dbReference type="ARBA" id="ARBA00015188"/>
    </source>
</evidence>
<comment type="cofactor">
    <cofactor evidence="1 19">
        <name>FAD</name>
        <dbReference type="ChEBI" id="CHEBI:57692"/>
    </cofactor>
</comment>
<dbReference type="HAMAP" id="MF_00037">
    <property type="entry name" value="MurB"/>
    <property type="match status" value="1"/>
</dbReference>
<dbReference type="RefSeq" id="WP_345099185.1">
    <property type="nucleotide sequence ID" value="NZ_BAABGS010000021.1"/>
</dbReference>
<gene>
    <name evidence="19 21" type="primary">murB</name>
    <name evidence="21" type="ORF">ACFSMZ_11425</name>
</gene>
<evidence type="ECO:0000256" key="16">
    <source>
        <dbReference type="ARBA" id="ARBA00023316"/>
    </source>
</evidence>
<keyword evidence="13 19" id="KW-0573">Peptidoglycan synthesis</keyword>
<comment type="caution">
    <text evidence="21">The sequence shown here is derived from an EMBL/GenBank/DDBJ whole genome shotgun (WGS) entry which is preliminary data.</text>
</comment>
<dbReference type="InterPro" id="IPR003170">
    <property type="entry name" value="MurB"/>
</dbReference>
<keyword evidence="12 19" id="KW-0133">Cell shape</keyword>
<evidence type="ECO:0000256" key="2">
    <source>
        <dbReference type="ARBA" id="ARBA00003921"/>
    </source>
</evidence>
<dbReference type="SUPFAM" id="SSF56176">
    <property type="entry name" value="FAD-binding/transporter-associated domain-like"/>
    <property type="match status" value="1"/>
</dbReference>
<evidence type="ECO:0000256" key="8">
    <source>
        <dbReference type="ARBA" id="ARBA00022618"/>
    </source>
</evidence>
<dbReference type="EC" id="1.3.1.98" evidence="5 19"/>
<dbReference type="EMBL" id="JBHUIR010000038">
    <property type="protein sequence ID" value="MFD2260371.1"/>
    <property type="molecule type" value="Genomic_DNA"/>
</dbReference>
<dbReference type="PANTHER" id="PTHR21071">
    <property type="entry name" value="UDP-N-ACETYLENOLPYRUVOYLGLUCOSAMINE REDUCTASE"/>
    <property type="match status" value="1"/>
</dbReference>
<evidence type="ECO:0000256" key="1">
    <source>
        <dbReference type="ARBA" id="ARBA00001974"/>
    </source>
</evidence>
<dbReference type="InterPro" id="IPR036318">
    <property type="entry name" value="FAD-bd_PCMH-like_sf"/>
</dbReference>
<sequence>MSSQTNLIERLGERLAGIRGRLTPNVGMDTVTWFRAGGPADTLFQPQDEEDLAEFLRNVPEEIPLTIVGVGSNLLVRDGGIRGFVIRLSAKGFGSAEVISPTRIRAGAAIPDKRLAAVALEAGIGGFHFYHGIPGALGGALRMNAGANGVETRERVVEVRALDRQGNLHVLSNADMGYSYRHSSAPADLIFTSAILEGYQEDPEVIRAKMDEVQHHRETVQPIREKTGGSTFKNPPGTSAWKEIDKAGCRGLAVGGAQMSTMHCNFMINTGTATGYDLELLGETVRARVLAHSGIRLEWEIKRLGDFEPGRTIEPFLGTAPDL</sequence>
<dbReference type="Gene3D" id="3.30.465.10">
    <property type="match status" value="1"/>
</dbReference>
<evidence type="ECO:0000256" key="10">
    <source>
        <dbReference type="ARBA" id="ARBA00022827"/>
    </source>
</evidence>
<evidence type="ECO:0000256" key="15">
    <source>
        <dbReference type="ARBA" id="ARBA00023306"/>
    </source>
</evidence>
<dbReference type="PANTHER" id="PTHR21071:SF4">
    <property type="entry name" value="UDP-N-ACETYLENOLPYRUVOYLGLUCOSAMINE REDUCTASE"/>
    <property type="match status" value="1"/>
</dbReference>
<dbReference type="Pfam" id="PF02873">
    <property type="entry name" value="MurB_C"/>
    <property type="match status" value="1"/>
</dbReference>
<evidence type="ECO:0000256" key="18">
    <source>
        <dbReference type="ARBA" id="ARBA00048914"/>
    </source>
</evidence>
<keyword evidence="22" id="KW-1185">Reference proteome</keyword>
<keyword evidence="15 19" id="KW-0131">Cell cycle</keyword>
<evidence type="ECO:0000256" key="17">
    <source>
        <dbReference type="ARBA" id="ARBA00031026"/>
    </source>
</evidence>
<organism evidence="21 22">
    <name type="scientific">Chelativorans composti</name>
    <dbReference type="NCBI Taxonomy" id="768533"/>
    <lineage>
        <taxon>Bacteria</taxon>
        <taxon>Pseudomonadati</taxon>
        <taxon>Pseudomonadota</taxon>
        <taxon>Alphaproteobacteria</taxon>
        <taxon>Hyphomicrobiales</taxon>
        <taxon>Phyllobacteriaceae</taxon>
        <taxon>Chelativorans</taxon>
    </lineage>
</organism>
<evidence type="ECO:0000256" key="13">
    <source>
        <dbReference type="ARBA" id="ARBA00022984"/>
    </source>
</evidence>
<feature type="domain" description="FAD-binding PCMH-type" evidence="20">
    <location>
        <begin position="36"/>
        <end position="201"/>
    </location>
</feature>
<dbReference type="Gene3D" id="3.90.78.10">
    <property type="entry name" value="UDP-N-acetylenolpyruvoylglucosamine reductase, C-terminal domain"/>
    <property type="match status" value="1"/>
</dbReference>
<evidence type="ECO:0000256" key="3">
    <source>
        <dbReference type="ARBA" id="ARBA00004496"/>
    </source>
</evidence>
<dbReference type="Pfam" id="PF01565">
    <property type="entry name" value="FAD_binding_4"/>
    <property type="match status" value="1"/>
</dbReference>
<feature type="active site" description="Proton donor" evidence="19">
    <location>
        <position position="230"/>
    </location>
</feature>
<evidence type="ECO:0000313" key="21">
    <source>
        <dbReference type="EMBL" id="MFD2260371.1"/>
    </source>
</evidence>
<evidence type="ECO:0000256" key="5">
    <source>
        <dbReference type="ARBA" id="ARBA00012518"/>
    </source>
</evidence>
<evidence type="ECO:0000259" key="20">
    <source>
        <dbReference type="PROSITE" id="PS51387"/>
    </source>
</evidence>
<reference evidence="22" key="1">
    <citation type="journal article" date="2019" name="Int. J. Syst. Evol. Microbiol.">
        <title>The Global Catalogue of Microorganisms (GCM) 10K type strain sequencing project: providing services to taxonomists for standard genome sequencing and annotation.</title>
        <authorList>
            <consortium name="The Broad Institute Genomics Platform"/>
            <consortium name="The Broad Institute Genome Sequencing Center for Infectious Disease"/>
            <person name="Wu L."/>
            <person name="Ma J."/>
        </authorList>
    </citation>
    <scope>NUCLEOTIDE SEQUENCE [LARGE SCALE GENOMIC DNA]</scope>
    <source>
        <strain evidence="22">KCTC 23707</strain>
    </source>
</reference>